<feature type="transmembrane region" description="Helical" evidence="9">
    <location>
        <begin position="459"/>
        <end position="482"/>
    </location>
</feature>
<keyword evidence="6" id="KW-0967">Endosome</keyword>
<feature type="transmembrane region" description="Helical" evidence="9">
    <location>
        <begin position="543"/>
        <end position="570"/>
    </location>
</feature>
<feature type="transmembrane region" description="Helical" evidence="9">
    <location>
        <begin position="513"/>
        <end position="537"/>
    </location>
</feature>
<dbReference type="GO" id="GO:0010008">
    <property type="term" value="C:endosome membrane"/>
    <property type="evidence" value="ECO:0007669"/>
    <property type="project" value="UniProtKB-SubCell"/>
</dbReference>
<dbReference type="GO" id="GO:0000139">
    <property type="term" value="C:Golgi membrane"/>
    <property type="evidence" value="ECO:0007669"/>
    <property type="project" value="UniProtKB-SubCell"/>
</dbReference>
<dbReference type="Pfam" id="PF02990">
    <property type="entry name" value="EMP70"/>
    <property type="match status" value="1"/>
</dbReference>
<feature type="signal peptide" evidence="9">
    <location>
        <begin position="1"/>
        <end position="21"/>
    </location>
</feature>
<dbReference type="InterPro" id="IPR004240">
    <property type="entry name" value="EMP70"/>
</dbReference>
<name>A0A8T0T9A5_PANVG</name>
<keyword evidence="7 9" id="KW-1133">Transmembrane helix</keyword>
<keyword evidence="4 9" id="KW-0812">Transmembrane</keyword>
<dbReference type="PANTHER" id="PTHR10766">
    <property type="entry name" value="TRANSMEMBRANE 9 SUPERFAMILY PROTEIN"/>
    <property type="match status" value="1"/>
</dbReference>
<evidence type="ECO:0000256" key="1">
    <source>
        <dbReference type="ARBA" id="ARBA00004337"/>
    </source>
</evidence>
<proteinExistence type="inferred from homology"/>
<comment type="similarity">
    <text evidence="3 9">Belongs to the nonaspanin (TM9SF) (TC 9.A.2) family.</text>
</comment>
<feature type="chain" id="PRO_5035969897" description="Transmembrane 9 superfamily member" evidence="9">
    <location>
        <begin position="22"/>
        <end position="652"/>
    </location>
</feature>
<feature type="transmembrane region" description="Helical" evidence="9">
    <location>
        <begin position="386"/>
        <end position="405"/>
    </location>
</feature>
<dbReference type="EMBL" id="CM029044">
    <property type="protein sequence ID" value="KAG2607580.1"/>
    <property type="molecule type" value="Genomic_DNA"/>
</dbReference>
<evidence type="ECO:0000313" key="11">
    <source>
        <dbReference type="Proteomes" id="UP000823388"/>
    </source>
</evidence>
<evidence type="ECO:0000256" key="2">
    <source>
        <dbReference type="ARBA" id="ARBA00004653"/>
    </source>
</evidence>
<evidence type="ECO:0000256" key="5">
    <source>
        <dbReference type="ARBA" id="ARBA00022729"/>
    </source>
</evidence>
<dbReference type="OrthoDB" id="1666796at2759"/>
<evidence type="ECO:0000256" key="4">
    <source>
        <dbReference type="ARBA" id="ARBA00022692"/>
    </source>
</evidence>
<feature type="transmembrane region" description="Helical" evidence="9">
    <location>
        <begin position="354"/>
        <end position="380"/>
    </location>
</feature>
<feature type="transmembrane region" description="Helical" evidence="9">
    <location>
        <begin position="288"/>
        <end position="310"/>
    </location>
</feature>
<feature type="transmembrane region" description="Helical" evidence="9">
    <location>
        <begin position="582"/>
        <end position="601"/>
    </location>
</feature>
<protein>
    <recommendedName>
        <fullName evidence="9">Transmembrane 9 superfamily member</fullName>
    </recommendedName>
</protein>
<comment type="subcellular location">
    <subcellularLocation>
        <location evidence="1">Endosome membrane</location>
        <topology evidence="1">Multi-pass membrane protein</topology>
    </subcellularLocation>
    <subcellularLocation>
        <location evidence="2">Golgi apparatus membrane</location>
        <topology evidence="2">Multi-pass membrane protein</topology>
    </subcellularLocation>
</comment>
<evidence type="ECO:0000256" key="3">
    <source>
        <dbReference type="ARBA" id="ARBA00005227"/>
    </source>
</evidence>
<dbReference type="GO" id="GO:0072657">
    <property type="term" value="P:protein localization to membrane"/>
    <property type="evidence" value="ECO:0007669"/>
    <property type="project" value="TreeGrafter"/>
</dbReference>
<evidence type="ECO:0000256" key="7">
    <source>
        <dbReference type="ARBA" id="ARBA00022989"/>
    </source>
</evidence>
<gene>
    <name evidence="10" type="ORF">PVAP13_4NG259500</name>
</gene>
<evidence type="ECO:0000313" key="10">
    <source>
        <dbReference type="EMBL" id="KAG2607580.1"/>
    </source>
</evidence>
<comment type="caution">
    <text evidence="10">The sequence shown here is derived from an EMBL/GenBank/DDBJ whole genome shotgun (WGS) entry which is preliminary data.</text>
</comment>
<keyword evidence="8 9" id="KW-0472">Membrane</keyword>
<evidence type="ECO:0000256" key="8">
    <source>
        <dbReference type="ARBA" id="ARBA00023136"/>
    </source>
</evidence>
<accession>A0A8T0T9A5</accession>
<organism evidence="10 11">
    <name type="scientific">Panicum virgatum</name>
    <name type="common">Blackwell switchgrass</name>
    <dbReference type="NCBI Taxonomy" id="38727"/>
    <lineage>
        <taxon>Eukaryota</taxon>
        <taxon>Viridiplantae</taxon>
        <taxon>Streptophyta</taxon>
        <taxon>Embryophyta</taxon>
        <taxon>Tracheophyta</taxon>
        <taxon>Spermatophyta</taxon>
        <taxon>Magnoliopsida</taxon>
        <taxon>Liliopsida</taxon>
        <taxon>Poales</taxon>
        <taxon>Poaceae</taxon>
        <taxon>PACMAD clade</taxon>
        <taxon>Panicoideae</taxon>
        <taxon>Panicodae</taxon>
        <taxon>Paniceae</taxon>
        <taxon>Panicinae</taxon>
        <taxon>Panicum</taxon>
        <taxon>Panicum sect. Hiantes</taxon>
    </lineage>
</organism>
<feature type="transmembrane region" description="Helical" evidence="9">
    <location>
        <begin position="613"/>
        <end position="641"/>
    </location>
</feature>
<dbReference type="AlphaFoldDB" id="A0A8T0T9A5"/>
<dbReference type="Proteomes" id="UP000823388">
    <property type="component" value="Chromosome 4N"/>
</dbReference>
<feature type="transmembrane region" description="Helical" evidence="9">
    <location>
        <begin position="426"/>
        <end position="447"/>
    </location>
</feature>
<keyword evidence="5 9" id="KW-0732">Signal</keyword>
<evidence type="ECO:0000256" key="9">
    <source>
        <dbReference type="RuleBase" id="RU363079"/>
    </source>
</evidence>
<dbReference type="PANTHER" id="PTHR10766:SF107">
    <property type="entry name" value="TRANSMEMBRANE 9 SUPERFAMILY MEMBER"/>
    <property type="match status" value="1"/>
</dbReference>
<keyword evidence="11" id="KW-1185">Reference proteome</keyword>
<reference evidence="10" key="1">
    <citation type="submission" date="2020-05" db="EMBL/GenBank/DDBJ databases">
        <title>WGS assembly of Panicum virgatum.</title>
        <authorList>
            <person name="Lovell J.T."/>
            <person name="Jenkins J."/>
            <person name="Shu S."/>
            <person name="Juenger T.E."/>
            <person name="Schmutz J."/>
        </authorList>
    </citation>
    <scope>NUCLEOTIDE SEQUENCE</scope>
    <source>
        <strain evidence="10">AP13</strain>
    </source>
</reference>
<sequence length="652" mass="73979">MAMTHPALLFLVLACAAAATASRGFYLAAATTTAARGFYLPAVAPADFRKNDLLTVEVTQLSSVKTQVPYSYYSLPFCRPDTIVNSAGSLGELLRGDRIESSPYVFEMMEPKLCQVACRIVLSQQGAKDFKEKIDDEYRVNMILDNVPMVIPVRRLDKEEPPFYLQGMHVGAKEWLVGRKDYSYFIHNHLSFLVKYNRDAHTGLTRIVGFEVKPFSVEHELDGDLKGNMTRLETCNPHSGRLVMNSDRPQEIEANKEIIFTYDVNFEESDIKRASRWDTHLKTPDEHWFNIGNSLMTVLFLSVMVALIMLRTLNRDISMYNQLENQEEAQDQEESGWKLLHGDVFRPPVNADLLCVYVGTGVQIFGTLLVTLLIAILGLLSPSNGGGFMTAMLLPWVFMGLFAGYSTARLYKMLGGSEWKKVSIMTALVVPGAVFLILFTLNILLWVEKSSGAVPFTTMFALVFLWLGVSLPLTFIGSFLGFNKPVIDNPVRTNKIPRPIPEQPWYMNPAVSVLIGGILPFGAVFMELFYILTAIWIHQFYYAFGIAFLVFIILIVTCAEISIVLCYFQLCNEDHRWWWRSYLTSGSSALYMFMYTTFYFFTKLQITKATPGMLYFGYMFILSYAFFVLTGTIGFYACLWFTRLIYSSVKID</sequence>
<evidence type="ECO:0000256" key="6">
    <source>
        <dbReference type="ARBA" id="ARBA00022753"/>
    </source>
</evidence>